<dbReference type="InterPro" id="IPR001647">
    <property type="entry name" value="HTH_TetR"/>
</dbReference>
<reference evidence="4" key="1">
    <citation type="submission" date="2022-11" db="EMBL/GenBank/DDBJ databases">
        <authorList>
            <person name="Wang Z."/>
        </authorList>
    </citation>
    <scope>NUCLEOTIDE SEQUENCE</scope>
    <source>
        <strain evidence="4">P2000</strain>
    </source>
</reference>
<evidence type="ECO:0000313" key="5">
    <source>
        <dbReference type="Proteomes" id="UP001151834"/>
    </source>
</evidence>
<accession>A0AAX6LJ36</accession>
<protein>
    <submittedName>
        <fullName evidence="4">TetR/AcrR family transcriptional regulator</fullName>
    </submittedName>
</protein>
<dbReference type="PROSITE" id="PS50977">
    <property type="entry name" value="HTH_TETR_2"/>
    <property type="match status" value="1"/>
</dbReference>
<dbReference type="Proteomes" id="UP001151834">
    <property type="component" value="Unassembled WGS sequence"/>
</dbReference>
<dbReference type="GO" id="GO:0003677">
    <property type="term" value="F:DNA binding"/>
    <property type="evidence" value="ECO:0007669"/>
    <property type="project" value="UniProtKB-UniRule"/>
</dbReference>
<dbReference type="InterPro" id="IPR050624">
    <property type="entry name" value="HTH-type_Tx_Regulator"/>
</dbReference>
<dbReference type="InterPro" id="IPR009057">
    <property type="entry name" value="Homeodomain-like_sf"/>
</dbReference>
<dbReference type="Gene3D" id="1.10.357.10">
    <property type="entry name" value="Tetracycline Repressor, domain 2"/>
    <property type="match status" value="1"/>
</dbReference>
<dbReference type="Pfam" id="PF14278">
    <property type="entry name" value="TetR_C_8"/>
    <property type="match status" value="1"/>
</dbReference>
<feature type="DNA-binding region" description="H-T-H motif" evidence="2">
    <location>
        <begin position="28"/>
        <end position="47"/>
    </location>
</feature>
<name>A0AAX6LJ36_LACPE</name>
<keyword evidence="1 2" id="KW-0238">DNA-binding</keyword>
<feature type="domain" description="HTH tetR-type" evidence="3">
    <location>
        <begin position="5"/>
        <end position="65"/>
    </location>
</feature>
<gene>
    <name evidence="4" type="ORF">OOJ94_17230</name>
</gene>
<proteinExistence type="predicted"/>
<evidence type="ECO:0000259" key="3">
    <source>
        <dbReference type="PROSITE" id="PS50977"/>
    </source>
</evidence>
<evidence type="ECO:0000256" key="2">
    <source>
        <dbReference type="PROSITE-ProRule" id="PRU00335"/>
    </source>
</evidence>
<reference evidence="4" key="2">
    <citation type="journal article" date="2023" name="Front Nutr">
        <title>Lactiplantibacillus pentosus P2020 protects the hyperuricemia and renal inflammation in mice.</title>
        <authorList>
            <person name="Wang Z."/>
            <person name="Song L."/>
            <person name="Li X."/>
            <person name="Xiao Y."/>
            <person name="Huang Y."/>
            <person name="Zhang Y."/>
            <person name="Li J."/>
            <person name="Li M."/>
            <person name="Ren Z."/>
        </authorList>
    </citation>
    <scope>NUCLEOTIDE SEQUENCE</scope>
    <source>
        <strain evidence="4">P2000</strain>
    </source>
</reference>
<dbReference type="EMBL" id="JAPEQV010000046">
    <property type="protein sequence ID" value="MDF2314526.1"/>
    <property type="molecule type" value="Genomic_DNA"/>
</dbReference>
<comment type="caution">
    <text evidence="4">The sequence shown here is derived from an EMBL/GenBank/DDBJ whole genome shotgun (WGS) entry which is preliminary data.</text>
</comment>
<sequence length="186" mass="22042">MATYSQIELDIIKSFKGLMKDHEFTEISIKMIAEKADITRRGFYNHFLDKYDLVSTIFEHDLFPTVISLTNINDWDQGSLFIVNYLQDNRDYYKKLLSLEGQNCLQTEFYKLTEMQIGILIPEILVGRKISDEDQAFLSDYYFHAYMGLTTEWVKGKYGFSTQEFVKRWKALLNNSMHNYLDNYAR</sequence>
<dbReference type="SUPFAM" id="SSF46689">
    <property type="entry name" value="Homeodomain-like"/>
    <property type="match status" value="1"/>
</dbReference>
<dbReference type="Pfam" id="PF00440">
    <property type="entry name" value="TetR_N"/>
    <property type="match status" value="1"/>
</dbReference>
<evidence type="ECO:0000313" key="4">
    <source>
        <dbReference type="EMBL" id="MDF2314526.1"/>
    </source>
</evidence>
<dbReference type="PANTHER" id="PTHR43479">
    <property type="entry name" value="ACREF/ENVCD OPERON REPRESSOR-RELATED"/>
    <property type="match status" value="1"/>
</dbReference>
<dbReference type="PANTHER" id="PTHR43479:SF7">
    <property type="entry name" value="TETR-FAMILY TRANSCRIPTIONAL REGULATOR"/>
    <property type="match status" value="1"/>
</dbReference>
<dbReference type="InterPro" id="IPR039532">
    <property type="entry name" value="TetR_C_Firmicutes"/>
</dbReference>
<dbReference type="AlphaFoldDB" id="A0AAX6LJ36"/>
<dbReference type="RefSeq" id="WP_204119908.1">
    <property type="nucleotide sequence ID" value="NZ_JAPEQV010000046.1"/>
</dbReference>
<organism evidence="4 5">
    <name type="scientific">Lactiplantibacillus pentosus</name>
    <name type="common">Lactobacillus pentosus</name>
    <dbReference type="NCBI Taxonomy" id="1589"/>
    <lineage>
        <taxon>Bacteria</taxon>
        <taxon>Bacillati</taxon>
        <taxon>Bacillota</taxon>
        <taxon>Bacilli</taxon>
        <taxon>Lactobacillales</taxon>
        <taxon>Lactobacillaceae</taxon>
        <taxon>Lactiplantibacillus</taxon>
    </lineage>
</organism>
<evidence type="ECO:0000256" key="1">
    <source>
        <dbReference type="ARBA" id="ARBA00023125"/>
    </source>
</evidence>